<feature type="domain" description="HTH marR-type" evidence="2">
    <location>
        <begin position="8"/>
        <end position="139"/>
    </location>
</feature>
<evidence type="ECO:0000259" key="2">
    <source>
        <dbReference type="PROSITE" id="PS50995"/>
    </source>
</evidence>
<dbReference type="GO" id="GO:0003677">
    <property type="term" value="F:DNA binding"/>
    <property type="evidence" value="ECO:0007669"/>
    <property type="project" value="UniProtKB-KW"/>
</dbReference>
<dbReference type="SMART" id="SM00347">
    <property type="entry name" value="HTH_MARR"/>
    <property type="match status" value="1"/>
</dbReference>
<dbReference type="GO" id="GO:0003700">
    <property type="term" value="F:DNA-binding transcription factor activity"/>
    <property type="evidence" value="ECO:0007669"/>
    <property type="project" value="InterPro"/>
</dbReference>
<name>A0A916JS44_9BACL</name>
<evidence type="ECO:0000313" key="3">
    <source>
        <dbReference type="EMBL" id="CAG7598401.1"/>
    </source>
</evidence>
<dbReference type="PROSITE" id="PS50995">
    <property type="entry name" value="HTH_MARR_2"/>
    <property type="match status" value="1"/>
</dbReference>
<organism evidence="3 4">
    <name type="scientific">Paenibacillus solanacearum</name>
    <dbReference type="NCBI Taxonomy" id="2048548"/>
    <lineage>
        <taxon>Bacteria</taxon>
        <taxon>Bacillati</taxon>
        <taxon>Bacillota</taxon>
        <taxon>Bacilli</taxon>
        <taxon>Bacillales</taxon>
        <taxon>Paenibacillaceae</taxon>
        <taxon>Paenibacillus</taxon>
    </lineage>
</organism>
<dbReference type="PANTHER" id="PTHR33164:SF99">
    <property type="entry name" value="MARR FAMILY REGULATORY PROTEIN"/>
    <property type="match status" value="1"/>
</dbReference>
<dbReference type="CDD" id="cd00090">
    <property type="entry name" value="HTH_ARSR"/>
    <property type="match status" value="1"/>
</dbReference>
<dbReference type="PANTHER" id="PTHR33164">
    <property type="entry name" value="TRANSCRIPTIONAL REGULATOR, MARR FAMILY"/>
    <property type="match status" value="1"/>
</dbReference>
<reference evidence="3" key="1">
    <citation type="submission" date="2021-06" db="EMBL/GenBank/DDBJ databases">
        <authorList>
            <person name="Criscuolo A."/>
        </authorList>
    </citation>
    <scope>NUCLEOTIDE SEQUENCE</scope>
    <source>
        <strain evidence="3">CIP111600</strain>
    </source>
</reference>
<dbReference type="InterPro" id="IPR000835">
    <property type="entry name" value="HTH_MarR-typ"/>
</dbReference>
<keyword evidence="4" id="KW-1185">Reference proteome</keyword>
<gene>
    <name evidence="3" type="primary">yusO_1</name>
    <name evidence="3" type="ORF">PAESOLCIP111_00222</name>
</gene>
<keyword evidence="1" id="KW-0238">DNA-binding</keyword>
<dbReference type="RefSeq" id="WP_218090047.1">
    <property type="nucleotide sequence ID" value="NZ_CAJVAS010000001.1"/>
</dbReference>
<dbReference type="InterPro" id="IPR011991">
    <property type="entry name" value="ArsR-like_HTH"/>
</dbReference>
<comment type="caution">
    <text evidence="3">The sequence shown here is derived from an EMBL/GenBank/DDBJ whole genome shotgun (WGS) entry which is preliminary data.</text>
</comment>
<dbReference type="AlphaFoldDB" id="A0A916JS44"/>
<dbReference type="GO" id="GO:0006950">
    <property type="term" value="P:response to stress"/>
    <property type="evidence" value="ECO:0007669"/>
    <property type="project" value="TreeGrafter"/>
</dbReference>
<dbReference type="EMBL" id="CAJVAS010000001">
    <property type="protein sequence ID" value="CAG7598401.1"/>
    <property type="molecule type" value="Genomic_DNA"/>
</dbReference>
<dbReference type="InterPro" id="IPR039422">
    <property type="entry name" value="MarR/SlyA-like"/>
</dbReference>
<protein>
    <submittedName>
        <fullName evidence="3">HTH-type transcriptional regulator YusO</fullName>
    </submittedName>
</protein>
<proteinExistence type="predicted"/>
<sequence length="141" mass="16493">MNDYNKYAFRIRSAMQKTQREIAAKMLTQYKTKLTRVQFYLLQLIADEEPCKVTDIAKRFGANPSTVSTVVTRLVHEKLITREYGNNDRRNVFVSITPLGKEVLEEDLRNYSQVLEHYLSRLEPDELEAFILTFEKLASVK</sequence>
<dbReference type="Pfam" id="PF01047">
    <property type="entry name" value="MarR"/>
    <property type="match status" value="1"/>
</dbReference>
<dbReference type="Proteomes" id="UP000693672">
    <property type="component" value="Unassembled WGS sequence"/>
</dbReference>
<evidence type="ECO:0000256" key="1">
    <source>
        <dbReference type="ARBA" id="ARBA00023125"/>
    </source>
</evidence>
<accession>A0A916JS44</accession>
<evidence type="ECO:0000313" key="4">
    <source>
        <dbReference type="Proteomes" id="UP000693672"/>
    </source>
</evidence>